<dbReference type="OrthoDB" id="1953171at2"/>
<dbReference type="RefSeq" id="WP_090549348.1">
    <property type="nucleotide sequence ID" value="NZ_FNFP01000001.1"/>
</dbReference>
<feature type="transmembrane region" description="Helical" evidence="1">
    <location>
        <begin position="121"/>
        <end position="141"/>
    </location>
</feature>
<reference evidence="2 3" key="1">
    <citation type="submission" date="2016-10" db="EMBL/GenBank/DDBJ databases">
        <authorList>
            <person name="de Groot N.N."/>
        </authorList>
    </citation>
    <scope>NUCLEOTIDE SEQUENCE [LARGE SCALE GENOMIC DNA]</scope>
    <source>
        <strain evidence="2 3">DSM 18346</strain>
    </source>
</reference>
<name>A0A1G8XRW9_9FIRM</name>
<evidence type="ECO:0000256" key="1">
    <source>
        <dbReference type="SAM" id="Phobius"/>
    </source>
</evidence>
<gene>
    <name evidence="2" type="ORF">SAMN05660472_00312</name>
</gene>
<feature type="transmembrane region" description="Helical" evidence="1">
    <location>
        <begin position="57"/>
        <end position="76"/>
    </location>
</feature>
<accession>A0A1G8XRW9</accession>
<dbReference type="Proteomes" id="UP000198718">
    <property type="component" value="Unassembled WGS sequence"/>
</dbReference>
<feature type="transmembrane region" description="Helical" evidence="1">
    <location>
        <begin position="6"/>
        <end position="28"/>
    </location>
</feature>
<dbReference type="AlphaFoldDB" id="A0A1G8XRW9"/>
<dbReference type="EMBL" id="FNFP01000001">
    <property type="protein sequence ID" value="SDJ93412.1"/>
    <property type="molecule type" value="Genomic_DNA"/>
</dbReference>
<keyword evidence="1" id="KW-0812">Transmembrane</keyword>
<evidence type="ECO:0000313" key="2">
    <source>
        <dbReference type="EMBL" id="SDJ93412.1"/>
    </source>
</evidence>
<proteinExistence type="predicted"/>
<feature type="transmembrane region" description="Helical" evidence="1">
    <location>
        <begin position="88"/>
        <end position="109"/>
    </location>
</feature>
<keyword evidence="1" id="KW-0472">Membrane</keyword>
<dbReference type="STRING" id="393762.SAMN05660472_00312"/>
<keyword evidence="3" id="KW-1185">Reference proteome</keyword>
<sequence length="164" mass="18542">METVPLKVVVLNAIPEAIVLMYLGLTLIGIKPDKKRVVVAGILQGAAYYYIRKNVDFGTHIFMQCASFVLLTWLIVKVSFIASVIANTVSITLAILLESSIGFMIAYITGITITEMMSREWIRVLWCLPYLFVILFITFLVGKYKFTLEEEISLIKKIDKRVKG</sequence>
<protein>
    <submittedName>
        <fullName evidence="2">Uncharacterized protein</fullName>
    </submittedName>
</protein>
<evidence type="ECO:0000313" key="3">
    <source>
        <dbReference type="Proteomes" id="UP000198718"/>
    </source>
</evidence>
<organism evidence="2 3">
    <name type="scientific">Natronincola ferrireducens</name>
    <dbReference type="NCBI Taxonomy" id="393762"/>
    <lineage>
        <taxon>Bacteria</taxon>
        <taxon>Bacillati</taxon>
        <taxon>Bacillota</taxon>
        <taxon>Clostridia</taxon>
        <taxon>Peptostreptococcales</taxon>
        <taxon>Natronincolaceae</taxon>
        <taxon>Natronincola</taxon>
    </lineage>
</organism>
<keyword evidence="1" id="KW-1133">Transmembrane helix</keyword>